<gene>
    <name evidence="1" type="ORF">F5X68DRAFT_262481</name>
</gene>
<dbReference type="OrthoDB" id="8117402at2759"/>
<proteinExistence type="predicted"/>
<comment type="caution">
    <text evidence="1">The sequence shown here is derived from an EMBL/GenBank/DDBJ whole genome shotgun (WGS) entry which is preliminary data.</text>
</comment>
<sequence length="451" mass="49054">MDGSTLDSGFAEASGDETPQQRWLAYIEDESMKLCLHALFFLDFQIFSPCNMRPVLSPLELGWELPLPAALWDADSAFEWLEKLEIECCVTGLQKEDDHPTIAYPCPATKSLTLAMQSLMSSSPSPYLLAALSASPMALLFVVNNIDALLKDFTRSYYQLPPNLTDPSAFHILTQSQNRQFSTALGLIFGIVENNEARDMPTSSASGAIWTTIDRISLATKLALCKPDSLLISGIVENSVTAGLATATHLALGLYAGARRSLQSLLKLAAGEDTVLVMLDELSGALQAMTHGDRRMALSEAPWTVVAEYRILLEIWRSLKWSSAEIQSRSGNRNENGSQSRPLRRAEPPVLVYNAIAEAILGFGENSAAGRHSVGARSGVLVAPPDLTESCFTKAIVQFWHDRGVWDLGKSMGNIVEDLIAADSPAMVHLISGEASTARRPSNRSMTDGEH</sequence>
<evidence type="ECO:0000313" key="1">
    <source>
        <dbReference type="EMBL" id="KAH6685984.1"/>
    </source>
</evidence>
<dbReference type="Proteomes" id="UP000770015">
    <property type="component" value="Unassembled WGS sequence"/>
</dbReference>
<name>A0A9P8VB18_9PEZI</name>
<reference evidence="1" key="1">
    <citation type="journal article" date="2021" name="Nat. Commun.">
        <title>Genetic determinants of endophytism in the Arabidopsis root mycobiome.</title>
        <authorList>
            <person name="Mesny F."/>
            <person name="Miyauchi S."/>
            <person name="Thiergart T."/>
            <person name="Pickel B."/>
            <person name="Atanasova L."/>
            <person name="Karlsson M."/>
            <person name="Huettel B."/>
            <person name="Barry K.W."/>
            <person name="Haridas S."/>
            <person name="Chen C."/>
            <person name="Bauer D."/>
            <person name="Andreopoulos W."/>
            <person name="Pangilinan J."/>
            <person name="LaButti K."/>
            <person name="Riley R."/>
            <person name="Lipzen A."/>
            <person name="Clum A."/>
            <person name="Drula E."/>
            <person name="Henrissat B."/>
            <person name="Kohler A."/>
            <person name="Grigoriev I.V."/>
            <person name="Martin F.M."/>
            <person name="Hacquard S."/>
        </authorList>
    </citation>
    <scope>NUCLEOTIDE SEQUENCE</scope>
    <source>
        <strain evidence="1">MPI-SDFR-AT-0117</strain>
    </source>
</reference>
<evidence type="ECO:0000313" key="2">
    <source>
        <dbReference type="Proteomes" id="UP000770015"/>
    </source>
</evidence>
<dbReference type="EMBL" id="JAGSXJ010000014">
    <property type="protein sequence ID" value="KAH6685984.1"/>
    <property type="molecule type" value="Genomic_DNA"/>
</dbReference>
<protein>
    <submittedName>
        <fullName evidence="1">Uncharacterized protein</fullName>
    </submittedName>
</protein>
<organism evidence="1 2">
    <name type="scientific">Plectosphaerella plurivora</name>
    <dbReference type="NCBI Taxonomy" id="936078"/>
    <lineage>
        <taxon>Eukaryota</taxon>
        <taxon>Fungi</taxon>
        <taxon>Dikarya</taxon>
        <taxon>Ascomycota</taxon>
        <taxon>Pezizomycotina</taxon>
        <taxon>Sordariomycetes</taxon>
        <taxon>Hypocreomycetidae</taxon>
        <taxon>Glomerellales</taxon>
        <taxon>Plectosphaerellaceae</taxon>
        <taxon>Plectosphaerella</taxon>
    </lineage>
</organism>
<keyword evidence="2" id="KW-1185">Reference proteome</keyword>
<accession>A0A9P8VB18</accession>
<dbReference type="AlphaFoldDB" id="A0A9P8VB18"/>